<evidence type="ECO:0000256" key="1">
    <source>
        <dbReference type="SAM" id="SignalP"/>
    </source>
</evidence>
<evidence type="ECO:0000313" key="2">
    <source>
        <dbReference type="EMBL" id="TWT20778.1"/>
    </source>
</evidence>
<name>A0A5C5U4P9_9GAMM</name>
<keyword evidence="1" id="KW-0732">Signal</keyword>
<sequence>MSIHRHRPWRSAAAWTLACLAAASHAQDLEPPPVEWPDVPAHATTADGFAPPGWRVERAVEGHLDEDGRSDLLLVLKMDDPANVLAHDGPGPSRFDTNPRMLVVALADADGYRRLVADHALIPRPHSPAHDDVLPEDALGIAPSRVFSVTLHAWASAGSWASTQRSFAFRIQDGCARLVGLDETSLHRATGEITQRSLNFLTGRGWTRTGSIEDDAEGERRWMRLPRDGFTCLQEVGDGFSFEPALAP</sequence>
<evidence type="ECO:0000313" key="3">
    <source>
        <dbReference type="Proteomes" id="UP000315949"/>
    </source>
</evidence>
<reference evidence="2 3" key="1">
    <citation type="submission" date="2019-07" db="EMBL/GenBank/DDBJ databases">
        <title>Luteimonas sp. YD-1 nov., isolated from acidic soil.</title>
        <authorList>
            <person name="Zhou J."/>
        </authorList>
    </citation>
    <scope>NUCLEOTIDE SEQUENCE [LARGE SCALE GENOMIC DNA]</scope>
    <source>
        <strain evidence="2 3">YD-1</strain>
    </source>
</reference>
<protein>
    <submittedName>
        <fullName evidence="2">Uncharacterized protein</fullName>
    </submittedName>
</protein>
<feature type="chain" id="PRO_5022706031" evidence="1">
    <location>
        <begin position="27"/>
        <end position="248"/>
    </location>
</feature>
<keyword evidence="3" id="KW-1185">Reference proteome</keyword>
<dbReference type="RefSeq" id="WP_146311540.1">
    <property type="nucleotide sequence ID" value="NZ_VOHE01000002.1"/>
</dbReference>
<proteinExistence type="predicted"/>
<dbReference type="Proteomes" id="UP000315949">
    <property type="component" value="Unassembled WGS sequence"/>
</dbReference>
<gene>
    <name evidence="2" type="ORF">FQY79_05565</name>
</gene>
<organism evidence="2 3">
    <name type="scientific">Luteimonas wenzhouensis</name>
    <dbReference type="NCBI Taxonomy" id="2599615"/>
    <lineage>
        <taxon>Bacteria</taxon>
        <taxon>Pseudomonadati</taxon>
        <taxon>Pseudomonadota</taxon>
        <taxon>Gammaproteobacteria</taxon>
        <taxon>Lysobacterales</taxon>
        <taxon>Lysobacteraceae</taxon>
        <taxon>Luteimonas</taxon>
    </lineage>
</organism>
<dbReference type="AlphaFoldDB" id="A0A5C5U4P9"/>
<comment type="caution">
    <text evidence="2">The sequence shown here is derived from an EMBL/GenBank/DDBJ whole genome shotgun (WGS) entry which is preliminary data.</text>
</comment>
<dbReference type="OrthoDB" id="86940at2"/>
<dbReference type="EMBL" id="VOHE01000002">
    <property type="protein sequence ID" value="TWT20778.1"/>
    <property type="molecule type" value="Genomic_DNA"/>
</dbReference>
<feature type="signal peptide" evidence="1">
    <location>
        <begin position="1"/>
        <end position="26"/>
    </location>
</feature>
<accession>A0A5C5U4P9</accession>